<evidence type="ECO:0000256" key="1">
    <source>
        <dbReference type="SAM" id="MobiDB-lite"/>
    </source>
</evidence>
<evidence type="ECO:0008006" key="5">
    <source>
        <dbReference type="Google" id="ProtNLM"/>
    </source>
</evidence>
<proteinExistence type="predicted"/>
<keyword evidence="2" id="KW-0732">Signal</keyword>
<dbReference type="Proteomes" id="UP000799750">
    <property type="component" value="Unassembled WGS sequence"/>
</dbReference>
<sequence length="88" mass="9922">MWWWVWWGAVCDGQASPRAVTLRCIRLELYKLNLRNTWTAGEESATPRRQRGVSTSSTASNSRRSLIRLGLLTRDTTALLSACQIRGG</sequence>
<organism evidence="3 4">
    <name type="scientific">Lophium mytilinum</name>
    <dbReference type="NCBI Taxonomy" id="390894"/>
    <lineage>
        <taxon>Eukaryota</taxon>
        <taxon>Fungi</taxon>
        <taxon>Dikarya</taxon>
        <taxon>Ascomycota</taxon>
        <taxon>Pezizomycotina</taxon>
        <taxon>Dothideomycetes</taxon>
        <taxon>Pleosporomycetidae</taxon>
        <taxon>Mytilinidiales</taxon>
        <taxon>Mytilinidiaceae</taxon>
        <taxon>Lophium</taxon>
    </lineage>
</organism>
<accession>A0A6A6QK89</accession>
<evidence type="ECO:0000313" key="3">
    <source>
        <dbReference type="EMBL" id="KAF2492691.1"/>
    </source>
</evidence>
<dbReference type="AlphaFoldDB" id="A0A6A6QK89"/>
<protein>
    <recommendedName>
        <fullName evidence="5">Secreted protein</fullName>
    </recommendedName>
</protein>
<feature type="chain" id="PRO_5025374029" description="Secreted protein" evidence="2">
    <location>
        <begin position="16"/>
        <end position="88"/>
    </location>
</feature>
<keyword evidence="4" id="KW-1185">Reference proteome</keyword>
<dbReference type="EMBL" id="MU004193">
    <property type="protein sequence ID" value="KAF2492691.1"/>
    <property type="molecule type" value="Genomic_DNA"/>
</dbReference>
<evidence type="ECO:0000256" key="2">
    <source>
        <dbReference type="SAM" id="SignalP"/>
    </source>
</evidence>
<feature type="region of interest" description="Disordered" evidence="1">
    <location>
        <begin position="41"/>
        <end position="60"/>
    </location>
</feature>
<evidence type="ECO:0000313" key="4">
    <source>
        <dbReference type="Proteomes" id="UP000799750"/>
    </source>
</evidence>
<gene>
    <name evidence="3" type="ORF">BU16DRAFT_88524</name>
</gene>
<feature type="signal peptide" evidence="2">
    <location>
        <begin position="1"/>
        <end position="15"/>
    </location>
</feature>
<reference evidence="3" key="1">
    <citation type="journal article" date="2020" name="Stud. Mycol.">
        <title>101 Dothideomycetes genomes: a test case for predicting lifestyles and emergence of pathogens.</title>
        <authorList>
            <person name="Haridas S."/>
            <person name="Albert R."/>
            <person name="Binder M."/>
            <person name="Bloem J."/>
            <person name="Labutti K."/>
            <person name="Salamov A."/>
            <person name="Andreopoulos B."/>
            <person name="Baker S."/>
            <person name="Barry K."/>
            <person name="Bills G."/>
            <person name="Bluhm B."/>
            <person name="Cannon C."/>
            <person name="Castanera R."/>
            <person name="Culley D."/>
            <person name="Daum C."/>
            <person name="Ezra D."/>
            <person name="Gonzalez J."/>
            <person name="Henrissat B."/>
            <person name="Kuo A."/>
            <person name="Liang C."/>
            <person name="Lipzen A."/>
            <person name="Lutzoni F."/>
            <person name="Magnuson J."/>
            <person name="Mondo S."/>
            <person name="Nolan M."/>
            <person name="Ohm R."/>
            <person name="Pangilinan J."/>
            <person name="Park H.-J."/>
            <person name="Ramirez L."/>
            <person name="Alfaro M."/>
            <person name="Sun H."/>
            <person name="Tritt A."/>
            <person name="Yoshinaga Y."/>
            <person name="Zwiers L.-H."/>
            <person name="Turgeon B."/>
            <person name="Goodwin S."/>
            <person name="Spatafora J."/>
            <person name="Crous P."/>
            <person name="Grigoriev I."/>
        </authorList>
    </citation>
    <scope>NUCLEOTIDE SEQUENCE</scope>
    <source>
        <strain evidence="3">CBS 269.34</strain>
    </source>
</reference>
<name>A0A6A6QK89_9PEZI</name>